<gene>
    <name evidence="1" type="ORF">TSUD_365750</name>
</gene>
<organism evidence="1 2">
    <name type="scientific">Trifolium subterraneum</name>
    <name type="common">Subterranean clover</name>
    <dbReference type="NCBI Taxonomy" id="3900"/>
    <lineage>
        <taxon>Eukaryota</taxon>
        <taxon>Viridiplantae</taxon>
        <taxon>Streptophyta</taxon>
        <taxon>Embryophyta</taxon>
        <taxon>Tracheophyta</taxon>
        <taxon>Spermatophyta</taxon>
        <taxon>Magnoliopsida</taxon>
        <taxon>eudicotyledons</taxon>
        <taxon>Gunneridae</taxon>
        <taxon>Pentapetalae</taxon>
        <taxon>rosids</taxon>
        <taxon>fabids</taxon>
        <taxon>Fabales</taxon>
        <taxon>Fabaceae</taxon>
        <taxon>Papilionoideae</taxon>
        <taxon>50 kb inversion clade</taxon>
        <taxon>NPAAA clade</taxon>
        <taxon>Hologalegina</taxon>
        <taxon>IRL clade</taxon>
        <taxon>Trifolieae</taxon>
        <taxon>Trifolium</taxon>
    </lineage>
</organism>
<proteinExistence type="predicted"/>
<sequence length="73" mass="7746">MSRDTGCSEGGSGCDNLFPVQSVLQSIHLVSSSISPWFLLGAILVPFSARVYDSCSLFSLSSIDSPCFLIDSP</sequence>
<protein>
    <submittedName>
        <fullName evidence="1">Uncharacterized protein</fullName>
    </submittedName>
</protein>
<accession>A0A2Z6P6D9</accession>
<evidence type="ECO:0000313" key="2">
    <source>
        <dbReference type="Proteomes" id="UP000242715"/>
    </source>
</evidence>
<keyword evidence="2" id="KW-1185">Reference proteome</keyword>
<dbReference type="EMBL" id="DF973991">
    <property type="protein sequence ID" value="GAU43725.1"/>
    <property type="molecule type" value="Genomic_DNA"/>
</dbReference>
<dbReference type="Proteomes" id="UP000242715">
    <property type="component" value="Unassembled WGS sequence"/>
</dbReference>
<evidence type="ECO:0000313" key="1">
    <source>
        <dbReference type="EMBL" id="GAU43725.1"/>
    </source>
</evidence>
<name>A0A2Z6P6D9_TRISU</name>
<dbReference type="AlphaFoldDB" id="A0A2Z6P6D9"/>
<reference evidence="2" key="1">
    <citation type="journal article" date="2017" name="Front. Plant Sci.">
        <title>Climate Clever Clovers: New Paradigm to Reduce the Environmental Footprint of Ruminants by Breeding Low Methanogenic Forages Utilizing Haplotype Variation.</title>
        <authorList>
            <person name="Kaur P."/>
            <person name="Appels R."/>
            <person name="Bayer P.E."/>
            <person name="Keeble-Gagnere G."/>
            <person name="Wang J."/>
            <person name="Hirakawa H."/>
            <person name="Shirasawa K."/>
            <person name="Vercoe P."/>
            <person name="Stefanova K."/>
            <person name="Durmic Z."/>
            <person name="Nichols P."/>
            <person name="Revell C."/>
            <person name="Isobe S.N."/>
            <person name="Edwards D."/>
            <person name="Erskine W."/>
        </authorList>
    </citation>
    <scope>NUCLEOTIDE SEQUENCE [LARGE SCALE GENOMIC DNA]</scope>
    <source>
        <strain evidence="2">cv. Daliak</strain>
    </source>
</reference>